<comment type="similarity">
    <text evidence="1 5">Belongs to the CoaE family.</text>
</comment>
<name>A0A937HI61_9PROT</name>
<evidence type="ECO:0000256" key="6">
    <source>
        <dbReference type="NCBIfam" id="TIGR00152"/>
    </source>
</evidence>
<accession>A0A937HI61</accession>
<dbReference type="PANTHER" id="PTHR10695:SF46">
    <property type="entry name" value="BIFUNCTIONAL COENZYME A SYNTHASE-RELATED"/>
    <property type="match status" value="1"/>
</dbReference>
<dbReference type="EC" id="2.7.1.24" evidence="5 6"/>
<dbReference type="NCBIfam" id="TIGR00152">
    <property type="entry name" value="dephospho-CoA kinase"/>
    <property type="match status" value="1"/>
</dbReference>
<dbReference type="PROSITE" id="PS51219">
    <property type="entry name" value="DPCK"/>
    <property type="match status" value="1"/>
</dbReference>
<keyword evidence="5 7" id="KW-0808">Transferase</keyword>
<protein>
    <recommendedName>
        <fullName evidence="5 6">Dephospho-CoA kinase</fullName>
        <ecNumber evidence="5 6">2.7.1.24</ecNumber>
    </recommendedName>
    <alternativeName>
        <fullName evidence="5">Dephosphocoenzyme A kinase</fullName>
    </alternativeName>
</protein>
<dbReference type="InterPro" id="IPR001977">
    <property type="entry name" value="Depp_CoAkinase"/>
</dbReference>
<dbReference type="GO" id="GO:0005737">
    <property type="term" value="C:cytoplasm"/>
    <property type="evidence" value="ECO:0007669"/>
    <property type="project" value="UniProtKB-SubCell"/>
</dbReference>
<keyword evidence="5 7" id="KW-0418">Kinase</keyword>
<evidence type="ECO:0000256" key="1">
    <source>
        <dbReference type="ARBA" id="ARBA00009018"/>
    </source>
</evidence>
<dbReference type="Pfam" id="PF01121">
    <property type="entry name" value="CoaE"/>
    <property type="match status" value="1"/>
</dbReference>
<dbReference type="GO" id="GO:0004140">
    <property type="term" value="F:dephospho-CoA kinase activity"/>
    <property type="evidence" value="ECO:0007669"/>
    <property type="project" value="UniProtKB-UniRule"/>
</dbReference>
<evidence type="ECO:0000313" key="8">
    <source>
        <dbReference type="Proteomes" id="UP000785783"/>
    </source>
</evidence>
<dbReference type="InterPro" id="IPR027417">
    <property type="entry name" value="P-loop_NTPase"/>
</dbReference>
<reference evidence="7" key="1">
    <citation type="submission" date="2020-10" db="EMBL/GenBank/DDBJ databases">
        <title>Microbiome of the Black Sea water column analyzed by genome centric metagenomics.</title>
        <authorList>
            <person name="Cabello-Yeves P.J."/>
            <person name="Callieri C."/>
            <person name="Picazo A."/>
            <person name="Mehrshad M."/>
            <person name="Haro-Moreno J.M."/>
            <person name="Roda-Garcia J."/>
            <person name="Dzembekova N."/>
            <person name="Slabakova V."/>
            <person name="Slabakova N."/>
            <person name="Moncheva S."/>
            <person name="Rodriguez-Valera F."/>
        </authorList>
    </citation>
    <scope>NUCLEOTIDE SEQUENCE</scope>
    <source>
        <strain evidence="7">BS307-5m-G5</strain>
    </source>
</reference>
<dbReference type="CDD" id="cd02022">
    <property type="entry name" value="DPCK"/>
    <property type="match status" value="1"/>
</dbReference>
<dbReference type="PANTHER" id="PTHR10695">
    <property type="entry name" value="DEPHOSPHO-COA KINASE-RELATED"/>
    <property type="match status" value="1"/>
</dbReference>
<evidence type="ECO:0000256" key="3">
    <source>
        <dbReference type="ARBA" id="ARBA00022840"/>
    </source>
</evidence>
<evidence type="ECO:0000256" key="5">
    <source>
        <dbReference type="HAMAP-Rule" id="MF_00376"/>
    </source>
</evidence>
<gene>
    <name evidence="5" type="primary">coaE</name>
    <name evidence="7" type="ORF">ISQ19_05355</name>
</gene>
<dbReference type="GO" id="GO:0015937">
    <property type="term" value="P:coenzyme A biosynthetic process"/>
    <property type="evidence" value="ECO:0007669"/>
    <property type="project" value="UniProtKB-UniRule"/>
</dbReference>
<dbReference type="Gene3D" id="3.40.50.300">
    <property type="entry name" value="P-loop containing nucleotide triphosphate hydrolases"/>
    <property type="match status" value="1"/>
</dbReference>
<keyword evidence="4 5" id="KW-0173">Coenzyme A biosynthesis</keyword>
<proteinExistence type="inferred from homology"/>
<dbReference type="HAMAP" id="MF_00376">
    <property type="entry name" value="Dephospho_CoA_kinase"/>
    <property type="match status" value="1"/>
</dbReference>
<evidence type="ECO:0000256" key="2">
    <source>
        <dbReference type="ARBA" id="ARBA00022741"/>
    </source>
</evidence>
<keyword evidence="5" id="KW-0963">Cytoplasm</keyword>
<keyword evidence="3 5" id="KW-0067">ATP-binding</keyword>
<feature type="binding site" evidence="5">
    <location>
        <begin position="11"/>
        <end position="16"/>
    </location>
    <ligand>
        <name>ATP</name>
        <dbReference type="ChEBI" id="CHEBI:30616"/>
    </ligand>
</feature>
<evidence type="ECO:0000256" key="4">
    <source>
        <dbReference type="ARBA" id="ARBA00022993"/>
    </source>
</evidence>
<keyword evidence="2 5" id="KW-0547">Nucleotide-binding</keyword>
<dbReference type="SUPFAM" id="SSF52540">
    <property type="entry name" value="P-loop containing nucleoside triphosphate hydrolases"/>
    <property type="match status" value="1"/>
</dbReference>
<dbReference type="GO" id="GO:0005524">
    <property type="term" value="F:ATP binding"/>
    <property type="evidence" value="ECO:0007669"/>
    <property type="project" value="UniProtKB-UniRule"/>
</dbReference>
<dbReference type="Proteomes" id="UP000785783">
    <property type="component" value="Unassembled WGS sequence"/>
</dbReference>
<dbReference type="EMBL" id="JADHOK010000072">
    <property type="protein sequence ID" value="MBL6762107.1"/>
    <property type="molecule type" value="Genomic_DNA"/>
</dbReference>
<dbReference type="AlphaFoldDB" id="A0A937HI61"/>
<comment type="catalytic activity">
    <reaction evidence="5">
        <text>3'-dephospho-CoA + ATP = ADP + CoA + H(+)</text>
        <dbReference type="Rhea" id="RHEA:18245"/>
        <dbReference type="ChEBI" id="CHEBI:15378"/>
        <dbReference type="ChEBI" id="CHEBI:30616"/>
        <dbReference type="ChEBI" id="CHEBI:57287"/>
        <dbReference type="ChEBI" id="CHEBI:57328"/>
        <dbReference type="ChEBI" id="CHEBI:456216"/>
        <dbReference type="EC" id="2.7.1.24"/>
    </reaction>
</comment>
<comment type="pathway">
    <text evidence="5">Cofactor biosynthesis; coenzyme A biosynthesis; CoA from (R)-pantothenate: step 5/5.</text>
</comment>
<organism evidence="7 8">
    <name type="scientific">PS1 clade bacterium</name>
    <dbReference type="NCBI Taxonomy" id="2175152"/>
    <lineage>
        <taxon>Bacteria</taxon>
        <taxon>Pseudomonadati</taxon>
        <taxon>Pseudomonadota</taxon>
        <taxon>Alphaproteobacteria</taxon>
        <taxon>PS1 clade</taxon>
    </lineage>
</organism>
<comment type="caution">
    <text evidence="7">The sequence shown here is derived from an EMBL/GenBank/DDBJ whole genome shotgun (WGS) entry which is preliminary data.</text>
</comment>
<comment type="subcellular location">
    <subcellularLocation>
        <location evidence="5">Cytoplasm</location>
    </subcellularLocation>
</comment>
<comment type="function">
    <text evidence="5">Catalyzes the phosphorylation of the 3'-hydroxyl group of dephosphocoenzyme A to form coenzyme A.</text>
</comment>
<sequence length="214" mass="22529">MYLIGLTGSIGMGKSATAKLFMQAGVPVYDADAAVHALYEKGGAAVAPVGELVPEAVVDGAVDRAILGHHVLKDADKLKALEAIVHPLAGQSQFDFLTAAQGAPTAVLDIPLLFETGGDAFVDCVVVVSAPFDIQKQRVLARAGMSEERFNDILAKQVPDEDKRAKADFIVDSSISIEDARTQVRAILQSVEGREGAAYAARLARSKAAQEDAK</sequence>
<evidence type="ECO:0000313" key="7">
    <source>
        <dbReference type="EMBL" id="MBL6762107.1"/>
    </source>
</evidence>